<dbReference type="InterPro" id="IPR000850">
    <property type="entry name" value="Adenylat/UMP-CMP_kin"/>
</dbReference>
<keyword evidence="5" id="KW-0963">Cytoplasm</keyword>
<evidence type="ECO:0000256" key="14">
    <source>
        <dbReference type="ARBA" id="ARBA00078502"/>
    </source>
</evidence>
<dbReference type="GO" id="GO:0006221">
    <property type="term" value="P:pyrimidine nucleotide biosynthetic process"/>
    <property type="evidence" value="ECO:0007669"/>
    <property type="project" value="UniProtKB-KW"/>
</dbReference>
<dbReference type="GO" id="GO:0006207">
    <property type="term" value="P:'de novo' pyrimidine nucleobase biosynthetic process"/>
    <property type="evidence" value="ECO:0007669"/>
    <property type="project" value="InterPro"/>
</dbReference>
<dbReference type="Proteomes" id="UP000663877">
    <property type="component" value="Unassembled WGS sequence"/>
</dbReference>
<name>A0A815AYC8_9BILA</name>
<dbReference type="PANTHER" id="PTHR23359">
    <property type="entry name" value="NUCLEOTIDE KINASE"/>
    <property type="match status" value="1"/>
</dbReference>
<evidence type="ECO:0000256" key="7">
    <source>
        <dbReference type="ARBA" id="ARBA00022741"/>
    </source>
</evidence>
<evidence type="ECO:0000313" key="17">
    <source>
        <dbReference type="EMBL" id="CAF1551494.1"/>
    </source>
</evidence>
<accession>A0A815AYC8</accession>
<comment type="similarity">
    <text evidence="15">Belongs to the adenylate kinase family.</text>
</comment>
<dbReference type="Proteomes" id="UP000663832">
    <property type="component" value="Unassembled WGS sequence"/>
</dbReference>
<dbReference type="PRINTS" id="PR00094">
    <property type="entry name" value="ADENYLTKNASE"/>
</dbReference>
<dbReference type="PROSITE" id="PS00113">
    <property type="entry name" value="ADENYLATE_KINASE"/>
    <property type="match status" value="1"/>
</dbReference>
<dbReference type="Gene3D" id="3.40.50.300">
    <property type="entry name" value="P-loop containing nucleotide triphosphate hydrolases"/>
    <property type="match status" value="1"/>
</dbReference>
<dbReference type="CDD" id="cd01428">
    <property type="entry name" value="ADK"/>
    <property type="match status" value="1"/>
</dbReference>
<dbReference type="InterPro" id="IPR033690">
    <property type="entry name" value="Adenylat_kinase_CS"/>
</dbReference>
<evidence type="ECO:0000256" key="1">
    <source>
        <dbReference type="ARBA" id="ARBA00003053"/>
    </source>
</evidence>
<dbReference type="SUPFAM" id="SSF52540">
    <property type="entry name" value="P-loop containing nucleoside triphosphate hydrolases"/>
    <property type="match status" value="1"/>
</dbReference>
<dbReference type="GO" id="GO:0004017">
    <property type="term" value="F:AMP kinase activity"/>
    <property type="evidence" value="ECO:0007669"/>
    <property type="project" value="UniProtKB-EC"/>
</dbReference>
<evidence type="ECO:0000256" key="5">
    <source>
        <dbReference type="ARBA" id="ARBA00022490"/>
    </source>
</evidence>
<keyword evidence="7" id="KW-0547">Nucleotide-binding</keyword>
<evidence type="ECO:0000256" key="3">
    <source>
        <dbReference type="ARBA" id="ARBA00011245"/>
    </source>
</evidence>
<feature type="non-terminal residue" evidence="16">
    <location>
        <position position="1"/>
    </location>
</feature>
<dbReference type="AlphaFoldDB" id="A0A815AYC8"/>
<organism evidence="16 19">
    <name type="scientific">Adineta steineri</name>
    <dbReference type="NCBI Taxonomy" id="433720"/>
    <lineage>
        <taxon>Eukaryota</taxon>
        <taxon>Metazoa</taxon>
        <taxon>Spiralia</taxon>
        <taxon>Gnathifera</taxon>
        <taxon>Rotifera</taxon>
        <taxon>Eurotatoria</taxon>
        <taxon>Bdelloidea</taxon>
        <taxon>Adinetida</taxon>
        <taxon>Adinetidae</taxon>
        <taxon>Adineta</taxon>
    </lineage>
</organism>
<sequence length="210" mass="24115">IHIYTKLLVMTTEKPNVIFVIGAPGAGKGTQCDRISKSYNYDHLSVGDLLREETDNSHSDLGRQIQETMQNGSLVSSEIICKLIENAMRKNGKENYLIDGFPRDMENIDEWKKSMSDKVILQCVLVFDCDEKVSIDRCMKRGQDSGRADDNEETLKKRIATFKESTEPTIEYYEKKNLIKRVDATHDVEKVYQDVQNVMKKILDQQNNSK</sequence>
<evidence type="ECO:0000256" key="13">
    <source>
        <dbReference type="ARBA" id="ARBA00048116"/>
    </source>
</evidence>
<keyword evidence="9" id="KW-0067">ATP-binding</keyword>
<dbReference type="EMBL" id="CAJNOM010000729">
    <property type="protein sequence ID" value="CAF1551494.1"/>
    <property type="molecule type" value="Genomic_DNA"/>
</dbReference>
<dbReference type="InterPro" id="IPR006266">
    <property type="entry name" value="UMP_CMP_kinase"/>
</dbReference>
<evidence type="ECO:0000256" key="15">
    <source>
        <dbReference type="RuleBase" id="RU003330"/>
    </source>
</evidence>
<gene>
    <name evidence="16" type="ORF">BJG266_LOCUS30220</name>
    <name evidence="17" type="ORF">QVE165_LOCUS47124</name>
</gene>
<comment type="catalytic activity">
    <reaction evidence="13">
        <text>UMP + ATP = UDP + ADP</text>
        <dbReference type="Rhea" id="RHEA:24400"/>
        <dbReference type="ChEBI" id="CHEBI:30616"/>
        <dbReference type="ChEBI" id="CHEBI:57865"/>
        <dbReference type="ChEBI" id="CHEBI:58223"/>
        <dbReference type="ChEBI" id="CHEBI:456216"/>
        <dbReference type="EC" id="2.7.4.14"/>
    </reaction>
</comment>
<comment type="function">
    <text evidence="1">Catalyzes the reversible transfer of the terminal phosphate group between ATP and AMP. Plays an important role in cellular energy homeostasis and in adenine nucleotide metabolism.</text>
</comment>
<keyword evidence="8 15" id="KW-0418">Kinase</keyword>
<keyword evidence="6 15" id="KW-0808">Transferase</keyword>
<dbReference type="NCBIfam" id="TIGR01359">
    <property type="entry name" value="UMP_CMP_kin_fam"/>
    <property type="match status" value="1"/>
</dbReference>
<keyword evidence="11" id="KW-0539">Nucleus</keyword>
<dbReference type="InterPro" id="IPR027417">
    <property type="entry name" value="P-loop_NTPase"/>
</dbReference>
<evidence type="ECO:0000256" key="10">
    <source>
        <dbReference type="ARBA" id="ARBA00022975"/>
    </source>
</evidence>
<evidence type="ECO:0000313" key="16">
    <source>
        <dbReference type="EMBL" id="CAF1262885.1"/>
    </source>
</evidence>
<protein>
    <recommendedName>
        <fullName evidence="4">adenylate kinase</fullName>
        <ecNumber evidence="4">2.7.4.3</ecNumber>
    </recommendedName>
    <alternativeName>
        <fullName evidence="12">ATP:AMP phosphotransferase</fullName>
    </alternativeName>
    <alternativeName>
        <fullName evidence="14">Adenylate monophosphate kinase</fullName>
    </alternativeName>
</protein>
<evidence type="ECO:0000256" key="2">
    <source>
        <dbReference type="ARBA" id="ARBA00004496"/>
    </source>
</evidence>
<dbReference type="OrthoDB" id="442176at2759"/>
<dbReference type="FunFam" id="3.40.50.300:FF:000315">
    <property type="entry name" value="Adenylate kinase 1"/>
    <property type="match status" value="1"/>
</dbReference>
<comment type="subunit">
    <text evidence="3">Monomer.</text>
</comment>
<comment type="caution">
    <text evidence="16">The sequence shown here is derived from an EMBL/GenBank/DDBJ whole genome shotgun (WGS) entry which is preliminary data.</text>
</comment>
<evidence type="ECO:0000256" key="11">
    <source>
        <dbReference type="ARBA" id="ARBA00023242"/>
    </source>
</evidence>
<keyword evidence="18" id="KW-1185">Reference proteome</keyword>
<dbReference type="Pfam" id="PF00406">
    <property type="entry name" value="ADK"/>
    <property type="match status" value="1"/>
</dbReference>
<evidence type="ECO:0000313" key="18">
    <source>
        <dbReference type="Proteomes" id="UP000663832"/>
    </source>
</evidence>
<evidence type="ECO:0000256" key="4">
    <source>
        <dbReference type="ARBA" id="ARBA00012955"/>
    </source>
</evidence>
<dbReference type="HAMAP" id="MF_00235">
    <property type="entry name" value="Adenylate_kinase_Adk"/>
    <property type="match status" value="1"/>
</dbReference>
<reference evidence="16" key="1">
    <citation type="submission" date="2021-02" db="EMBL/GenBank/DDBJ databases">
        <authorList>
            <person name="Nowell W R."/>
        </authorList>
    </citation>
    <scope>NUCLEOTIDE SEQUENCE</scope>
</reference>
<evidence type="ECO:0000256" key="12">
    <source>
        <dbReference type="ARBA" id="ARBA00031517"/>
    </source>
</evidence>
<keyword evidence="10" id="KW-0665">Pyrimidine biosynthesis</keyword>
<evidence type="ECO:0000256" key="8">
    <source>
        <dbReference type="ARBA" id="ARBA00022777"/>
    </source>
</evidence>
<dbReference type="GO" id="GO:0005737">
    <property type="term" value="C:cytoplasm"/>
    <property type="evidence" value="ECO:0007669"/>
    <property type="project" value="UniProtKB-SubCell"/>
</dbReference>
<proteinExistence type="inferred from homology"/>
<comment type="subcellular location">
    <subcellularLocation>
        <location evidence="2">Cytoplasm</location>
    </subcellularLocation>
</comment>
<evidence type="ECO:0000256" key="9">
    <source>
        <dbReference type="ARBA" id="ARBA00022840"/>
    </source>
</evidence>
<evidence type="ECO:0000256" key="6">
    <source>
        <dbReference type="ARBA" id="ARBA00022679"/>
    </source>
</evidence>
<dbReference type="EMBL" id="CAJNOI010000383">
    <property type="protein sequence ID" value="CAF1262885.1"/>
    <property type="molecule type" value="Genomic_DNA"/>
</dbReference>
<evidence type="ECO:0000313" key="19">
    <source>
        <dbReference type="Proteomes" id="UP000663877"/>
    </source>
</evidence>
<dbReference type="EC" id="2.7.4.3" evidence="4"/>
<dbReference type="GO" id="GO:0005524">
    <property type="term" value="F:ATP binding"/>
    <property type="evidence" value="ECO:0007669"/>
    <property type="project" value="UniProtKB-KW"/>
</dbReference>